<dbReference type="InterPro" id="IPR009097">
    <property type="entry name" value="Cyclic_Pdiesterase"/>
</dbReference>
<gene>
    <name evidence="1" type="ORF">AB3X52_12595</name>
</gene>
<name>A0ABV3T1H1_9ACTN</name>
<dbReference type="Pfam" id="PF13563">
    <property type="entry name" value="2_5_RNA_ligase2"/>
    <property type="match status" value="1"/>
</dbReference>
<sequence length="174" mass="18533">MALAVCLLFDRRGDLLIRNLWSRLEEHGIGTLQSHTHGHHVPHLSYAVLLEWDLDAVRQAVTTLPDGGGFTLSGQGAVVFPRGRVALAPALPASVMARQEAVIRALSETGALVHRHYLPGAWLPHVSLATRAAAGDLRTVTGAVADAVPVPLPVDRAALIDSSTGELWPLPHVP</sequence>
<evidence type="ECO:0000313" key="2">
    <source>
        <dbReference type="Proteomes" id="UP001556631"/>
    </source>
</evidence>
<protein>
    <submittedName>
        <fullName evidence="1">2'-5' RNA ligase family protein</fullName>
    </submittedName>
</protein>
<proteinExistence type="predicted"/>
<comment type="caution">
    <text evidence="1">The sequence shown here is derived from an EMBL/GenBank/DDBJ whole genome shotgun (WGS) entry which is preliminary data.</text>
</comment>
<keyword evidence="2" id="KW-1185">Reference proteome</keyword>
<organism evidence="1 2">
    <name type="scientific">Nocardioides eburneus</name>
    <dbReference type="NCBI Taxonomy" id="3231482"/>
    <lineage>
        <taxon>Bacteria</taxon>
        <taxon>Bacillati</taxon>
        <taxon>Actinomycetota</taxon>
        <taxon>Actinomycetes</taxon>
        <taxon>Propionibacteriales</taxon>
        <taxon>Nocardioidaceae</taxon>
        <taxon>Nocardioides</taxon>
    </lineage>
</organism>
<dbReference type="Gene3D" id="3.90.1140.10">
    <property type="entry name" value="Cyclic phosphodiesterase"/>
    <property type="match status" value="1"/>
</dbReference>
<dbReference type="GO" id="GO:0016874">
    <property type="term" value="F:ligase activity"/>
    <property type="evidence" value="ECO:0007669"/>
    <property type="project" value="UniProtKB-KW"/>
</dbReference>
<evidence type="ECO:0000313" key="1">
    <source>
        <dbReference type="EMBL" id="MEX0428462.1"/>
    </source>
</evidence>
<reference evidence="1 2" key="1">
    <citation type="submission" date="2024-07" db="EMBL/GenBank/DDBJ databases">
        <authorList>
            <person name="Lee S."/>
            <person name="Kang M."/>
        </authorList>
    </citation>
    <scope>NUCLEOTIDE SEQUENCE [LARGE SCALE GENOMIC DNA]</scope>
    <source>
        <strain evidence="1 2">DS6</strain>
    </source>
</reference>
<dbReference type="RefSeq" id="WP_367994434.1">
    <property type="nucleotide sequence ID" value="NZ_JBFPJR010000021.1"/>
</dbReference>
<dbReference type="Proteomes" id="UP001556631">
    <property type="component" value="Unassembled WGS sequence"/>
</dbReference>
<dbReference type="EMBL" id="JBFPJR010000021">
    <property type="protein sequence ID" value="MEX0428462.1"/>
    <property type="molecule type" value="Genomic_DNA"/>
</dbReference>
<accession>A0ABV3T1H1</accession>
<keyword evidence="1" id="KW-0436">Ligase</keyword>
<dbReference type="SUPFAM" id="SSF55144">
    <property type="entry name" value="LigT-like"/>
    <property type="match status" value="1"/>
</dbReference>